<keyword evidence="3" id="KW-0540">Nuclease</keyword>
<proteinExistence type="predicted"/>
<keyword evidence="2" id="KW-0548">Nucleotidyltransferase</keyword>
<sequence length="342" mass="39311">MGFSKQVQQQFKAQTDWVGANKEKFSLGLEYCTERIQRLPAPPLTQNKSQQQFSNKSRGTRHLSHQEFEELRTKGLCYRCKQPYHPMHVCPKKTLRVIIVGDDEETSEEGEPEGGETNQSPMVITEADEGQLTQLELPCFRGLGAVLMQDSRPIAYFSKALSIHSLGKSTYEKEMMALVLAVLHWRPYLMGRKFVVHTDQKSLRHLLQQPITTSAQQQWVAKLLGYDFEIKYKPGNTNKAADALSRCEEEFECQPVTIQNWVDIKWTRSYGRPPPNLLKFLPGETKVEAVAQTLMDRDEILRQLHYNLARAQQRMVGYNGPGPLRVYSRRKIKENAKGWLLS</sequence>
<evidence type="ECO:0000256" key="2">
    <source>
        <dbReference type="ARBA" id="ARBA00022695"/>
    </source>
</evidence>
<evidence type="ECO:0000256" key="4">
    <source>
        <dbReference type="ARBA" id="ARBA00022759"/>
    </source>
</evidence>
<protein>
    <recommendedName>
        <fullName evidence="8">Reverse transcriptase RNase H-like domain-containing protein</fullName>
    </recommendedName>
</protein>
<dbReference type="SUPFAM" id="SSF56672">
    <property type="entry name" value="DNA/RNA polymerases"/>
    <property type="match status" value="1"/>
</dbReference>
<dbReference type="InterPro" id="IPR041373">
    <property type="entry name" value="RT_RNaseH"/>
</dbReference>
<feature type="domain" description="Reverse transcriptase RNase H-like" evidence="8">
    <location>
        <begin position="142"/>
        <end position="226"/>
    </location>
</feature>
<dbReference type="GO" id="GO:0016787">
    <property type="term" value="F:hydrolase activity"/>
    <property type="evidence" value="ECO:0007669"/>
    <property type="project" value="UniProtKB-KW"/>
</dbReference>
<evidence type="ECO:0000256" key="5">
    <source>
        <dbReference type="ARBA" id="ARBA00022801"/>
    </source>
</evidence>
<dbReference type="AlphaFoldDB" id="A0A6A6K3U9"/>
<feature type="compositionally biased region" description="Low complexity" evidence="7">
    <location>
        <begin position="46"/>
        <end position="57"/>
    </location>
</feature>
<reference evidence="9 10" key="1">
    <citation type="journal article" date="2020" name="Mol. Plant">
        <title>The Chromosome-Based Rubber Tree Genome Provides New Insights into Spurge Genome Evolution and Rubber Biosynthesis.</title>
        <authorList>
            <person name="Liu J."/>
            <person name="Shi C."/>
            <person name="Shi C.C."/>
            <person name="Li W."/>
            <person name="Zhang Q.J."/>
            <person name="Zhang Y."/>
            <person name="Li K."/>
            <person name="Lu H.F."/>
            <person name="Shi C."/>
            <person name="Zhu S.T."/>
            <person name="Xiao Z.Y."/>
            <person name="Nan H."/>
            <person name="Yue Y."/>
            <person name="Zhu X.G."/>
            <person name="Wu Y."/>
            <person name="Hong X.N."/>
            <person name="Fan G.Y."/>
            <person name="Tong Y."/>
            <person name="Zhang D."/>
            <person name="Mao C.L."/>
            <person name="Liu Y.L."/>
            <person name="Hao S.J."/>
            <person name="Liu W.Q."/>
            <person name="Lv M.Q."/>
            <person name="Zhang H.B."/>
            <person name="Liu Y."/>
            <person name="Hu-Tang G.R."/>
            <person name="Wang J.P."/>
            <person name="Wang J.H."/>
            <person name="Sun Y.H."/>
            <person name="Ni S.B."/>
            <person name="Chen W.B."/>
            <person name="Zhang X.C."/>
            <person name="Jiao Y.N."/>
            <person name="Eichler E.E."/>
            <person name="Li G.H."/>
            <person name="Liu X."/>
            <person name="Gao L.Z."/>
        </authorList>
    </citation>
    <scope>NUCLEOTIDE SEQUENCE [LARGE SCALE GENOMIC DNA]</scope>
    <source>
        <strain evidence="10">cv. GT1</strain>
        <tissue evidence="9">Leaf</tissue>
    </source>
</reference>
<feature type="region of interest" description="Disordered" evidence="7">
    <location>
        <begin position="40"/>
        <end position="65"/>
    </location>
</feature>
<evidence type="ECO:0000256" key="6">
    <source>
        <dbReference type="ARBA" id="ARBA00022918"/>
    </source>
</evidence>
<dbReference type="PANTHER" id="PTHR37984">
    <property type="entry name" value="PROTEIN CBG26694"/>
    <property type="match status" value="1"/>
</dbReference>
<dbReference type="InterPro" id="IPR050951">
    <property type="entry name" value="Retrovirus_Pol_polyprotein"/>
</dbReference>
<evidence type="ECO:0000313" key="10">
    <source>
        <dbReference type="Proteomes" id="UP000467840"/>
    </source>
</evidence>
<dbReference type="GO" id="GO:0004519">
    <property type="term" value="F:endonuclease activity"/>
    <property type="evidence" value="ECO:0007669"/>
    <property type="project" value="UniProtKB-KW"/>
</dbReference>
<dbReference type="PANTHER" id="PTHR37984:SF5">
    <property type="entry name" value="PROTEIN NYNRIN-LIKE"/>
    <property type="match status" value="1"/>
</dbReference>
<name>A0A6A6K3U9_HEVBR</name>
<dbReference type="EMBL" id="JAAGAX010000018">
    <property type="protein sequence ID" value="KAF2283471.1"/>
    <property type="molecule type" value="Genomic_DNA"/>
</dbReference>
<dbReference type="CDD" id="cd09274">
    <property type="entry name" value="RNase_HI_RT_Ty3"/>
    <property type="match status" value="1"/>
</dbReference>
<keyword evidence="6" id="KW-0695">RNA-directed DNA polymerase</keyword>
<keyword evidence="4" id="KW-0255">Endonuclease</keyword>
<dbReference type="InterPro" id="IPR043502">
    <property type="entry name" value="DNA/RNA_pol_sf"/>
</dbReference>
<dbReference type="GO" id="GO:0003964">
    <property type="term" value="F:RNA-directed DNA polymerase activity"/>
    <property type="evidence" value="ECO:0007669"/>
    <property type="project" value="UniProtKB-KW"/>
</dbReference>
<accession>A0A6A6K3U9</accession>
<evidence type="ECO:0000256" key="3">
    <source>
        <dbReference type="ARBA" id="ARBA00022722"/>
    </source>
</evidence>
<keyword evidence="1" id="KW-0808">Transferase</keyword>
<keyword evidence="5" id="KW-0378">Hydrolase</keyword>
<keyword evidence="10" id="KW-1185">Reference proteome</keyword>
<evidence type="ECO:0000256" key="7">
    <source>
        <dbReference type="SAM" id="MobiDB-lite"/>
    </source>
</evidence>
<dbReference type="Gene3D" id="3.10.20.370">
    <property type="match status" value="1"/>
</dbReference>
<organism evidence="9 10">
    <name type="scientific">Hevea brasiliensis</name>
    <name type="common">Para rubber tree</name>
    <name type="synonym">Siphonia brasiliensis</name>
    <dbReference type="NCBI Taxonomy" id="3981"/>
    <lineage>
        <taxon>Eukaryota</taxon>
        <taxon>Viridiplantae</taxon>
        <taxon>Streptophyta</taxon>
        <taxon>Embryophyta</taxon>
        <taxon>Tracheophyta</taxon>
        <taxon>Spermatophyta</taxon>
        <taxon>Magnoliopsida</taxon>
        <taxon>eudicotyledons</taxon>
        <taxon>Gunneridae</taxon>
        <taxon>Pentapetalae</taxon>
        <taxon>rosids</taxon>
        <taxon>fabids</taxon>
        <taxon>Malpighiales</taxon>
        <taxon>Euphorbiaceae</taxon>
        <taxon>Crotonoideae</taxon>
        <taxon>Micrandreae</taxon>
        <taxon>Hevea</taxon>
    </lineage>
</organism>
<evidence type="ECO:0000313" key="9">
    <source>
        <dbReference type="EMBL" id="KAF2283471.1"/>
    </source>
</evidence>
<dbReference type="Pfam" id="PF17917">
    <property type="entry name" value="RT_RNaseH"/>
    <property type="match status" value="1"/>
</dbReference>
<dbReference type="Proteomes" id="UP000467840">
    <property type="component" value="Chromosome 12"/>
</dbReference>
<evidence type="ECO:0000259" key="8">
    <source>
        <dbReference type="Pfam" id="PF17917"/>
    </source>
</evidence>
<evidence type="ECO:0000256" key="1">
    <source>
        <dbReference type="ARBA" id="ARBA00022679"/>
    </source>
</evidence>
<comment type="caution">
    <text evidence="9">The sequence shown here is derived from an EMBL/GenBank/DDBJ whole genome shotgun (WGS) entry which is preliminary data.</text>
</comment>
<gene>
    <name evidence="9" type="ORF">GH714_008470</name>
</gene>